<dbReference type="GO" id="GO:0016226">
    <property type="term" value="P:iron-sulfur cluster assembly"/>
    <property type="evidence" value="ECO:0007669"/>
    <property type="project" value="InterPro"/>
</dbReference>
<accession>A0A412JAF2</accession>
<dbReference type="InterPro" id="IPR055346">
    <property type="entry name" value="Fe-S_cluster_assembly_SufBD"/>
</dbReference>
<dbReference type="InterPro" id="IPR000825">
    <property type="entry name" value="SUF_FeS_clus_asmbl_SufBD_core"/>
</dbReference>
<sequence>MEVRHNAPHTNGQMKNFAVLFDHGQYQMVANGNIKKGCFDAQSHQATRVLTLGQGHKTKVIPLLLIDENDVKASHALTIGQPDADQLYYLQSRGLSTKQAVGLLSVGYFLPVIDLVEDEELKNSLRQEMESKVGLYGHQ</sequence>
<organism evidence="2 3">
    <name type="scientific">Holdemanella biformis</name>
    <dbReference type="NCBI Taxonomy" id="1735"/>
    <lineage>
        <taxon>Bacteria</taxon>
        <taxon>Bacillati</taxon>
        <taxon>Bacillota</taxon>
        <taxon>Erysipelotrichia</taxon>
        <taxon>Erysipelotrichales</taxon>
        <taxon>Erysipelotrichaceae</taxon>
        <taxon>Holdemanella</taxon>
    </lineage>
</organism>
<reference evidence="2 3" key="1">
    <citation type="submission" date="2018-08" db="EMBL/GenBank/DDBJ databases">
        <title>A genome reference for cultivated species of the human gut microbiota.</title>
        <authorList>
            <person name="Zou Y."/>
            <person name="Xue W."/>
            <person name="Luo G."/>
        </authorList>
    </citation>
    <scope>NUCLEOTIDE SEQUENCE [LARGE SCALE GENOMIC DNA]</scope>
    <source>
        <strain evidence="2 3">AF22-10AC</strain>
    </source>
</reference>
<dbReference type="AlphaFoldDB" id="A0A412JAF2"/>
<name>A0A412JAF2_9FIRM</name>
<gene>
    <name evidence="2" type="ORF">DWX92_00060</name>
</gene>
<dbReference type="SUPFAM" id="SSF101960">
    <property type="entry name" value="Stabilizer of iron transporter SufD"/>
    <property type="match status" value="1"/>
</dbReference>
<proteinExistence type="predicted"/>
<dbReference type="Pfam" id="PF01458">
    <property type="entry name" value="SUFBD_core"/>
    <property type="match status" value="1"/>
</dbReference>
<dbReference type="EMBL" id="QRVM01000001">
    <property type="protein sequence ID" value="RGS49363.1"/>
    <property type="molecule type" value="Genomic_DNA"/>
</dbReference>
<protein>
    <recommendedName>
        <fullName evidence="1">SUF system FeS cluster assembly SufBD core domain-containing protein</fullName>
    </recommendedName>
</protein>
<feature type="domain" description="SUF system FeS cluster assembly SufBD core" evidence="1">
    <location>
        <begin position="2"/>
        <end position="107"/>
    </location>
</feature>
<dbReference type="InterPro" id="IPR037284">
    <property type="entry name" value="SUF_FeS_clus_asmbl_SufBD_sf"/>
</dbReference>
<evidence type="ECO:0000259" key="1">
    <source>
        <dbReference type="Pfam" id="PF01458"/>
    </source>
</evidence>
<dbReference type="Proteomes" id="UP000285274">
    <property type="component" value="Unassembled WGS sequence"/>
</dbReference>
<dbReference type="PANTHER" id="PTHR43575">
    <property type="entry name" value="PROTEIN ABCI7, CHLOROPLASTIC"/>
    <property type="match status" value="1"/>
</dbReference>
<comment type="caution">
    <text evidence="2">The sequence shown here is derived from an EMBL/GenBank/DDBJ whole genome shotgun (WGS) entry which is preliminary data.</text>
</comment>
<evidence type="ECO:0000313" key="3">
    <source>
        <dbReference type="Proteomes" id="UP000285274"/>
    </source>
</evidence>
<dbReference type="PANTHER" id="PTHR43575:SF1">
    <property type="entry name" value="PROTEIN ABCI7, CHLOROPLASTIC"/>
    <property type="match status" value="1"/>
</dbReference>
<evidence type="ECO:0000313" key="2">
    <source>
        <dbReference type="EMBL" id="RGS49363.1"/>
    </source>
</evidence>